<dbReference type="HAMAP" id="MF_00150">
    <property type="entry name" value="ArgC_type1"/>
    <property type="match status" value="1"/>
</dbReference>
<proteinExistence type="inferred from homology"/>
<dbReference type="SUPFAM" id="SSF51735">
    <property type="entry name" value="NAD(P)-binding Rossmann-fold domains"/>
    <property type="match status" value="1"/>
</dbReference>
<dbReference type="EMBL" id="JACCBV010000001">
    <property type="protein sequence ID" value="NYE20736.1"/>
    <property type="molecule type" value="Genomic_DNA"/>
</dbReference>
<keyword evidence="2 5" id="KW-0028">Amino-acid biosynthesis</keyword>
<gene>
    <name evidence="5" type="primary">argC</name>
    <name evidence="7" type="ORF">BJ991_002764</name>
</gene>
<sequence>MTYSVAVSGASGYAGGEILRLLAAHPDIEIRTVTAHSNAGQPLIEHQPHLRSLAHLELQETTPEILAGHDIVFLALPHGQSGQYTDALGDVPLIIDAGADHRLESVADWDRFYGGSFHDPWTYGVPELPFRGGKQRERLVGATRIAAPGCNASTVSLSLAPGVAAGVIDPSDIVSVLAVGPSGAGKSLKPHLLGSELLGTANPYAVGGVHRHIPEIRQALAAARVTDADASSRSSRSATGDEGIRISFTPVLVPMARGILATSSAPIAPGATDADIRGAWEAAYGDETFVQLLPEGSFPRTADVLGANTALMGLAIDRAANRVVVVTAVDNLVKGTAGAAVQSMNIALGLSEDRALTVNGVAP</sequence>
<dbReference type="InterPro" id="IPR050085">
    <property type="entry name" value="AGPR"/>
</dbReference>
<dbReference type="GO" id="GO:0005737">
    <property type="term" value="C:cytoplasm"/>
    <property type="evidence" value="ECO:0007669"/>
    <property type="project" value="UniProtKB-SubCell"/>
</dbReference>
<keyword evidence="5" id="KW-0963">Cytoplasm</keyword>
<feature type="domain" description="Semialdehyde dehydrogenase NAD-binding" evidence="6">
    <location>
        <begin position="4"/>
        <end position="136"/>
    </location>
</feature>
<dbReference type="GO" id="GO:0003942">
    <property type="term" value="F:N-acetyl-gamma-glutamyl-phosphate reductase activity"/>
    <property type="evidence" value="ECO:0007669"/>
    <property type="project" value="UniProtKB-UniRule"/>
</dbReference>
<dbReference type="SUPFAM" id="SSF55347">
    <property type="entry name" value="Glyceraldehyde-3-phosphate dehydrogenase-like, C-terminal domain"/>
    <property type="match status" value="1"/>
</dbReference>
<comment type="subcellular location">
    <subcellularLocation>
        <location evidence="5">Cytoplasm</location>
    </subcellularLocation>
</comment>
<evidence type="ECO:0000256" key="2">
    <source>
        <dbReference type="ARBA" id="ARBA00022605"/>
    </source>
</evidence>
<dbReference type="NCBIfam" id="TIGR01850">
    <property type="entry name" value="argC"/>
    <property type="match status" value="1"/>
</dbReference>
<dbReference type="SMART" id="SM00859">
    <property type="entry name" value="Semialdhyde_dh"/>
    <property type="match status" value="1"/>
</dbReference>
<dbReference type="RefSeq" id="WP_179490889.1">
    <property type="nucleotide sequence ID" value="NZ_JACCBV010000001.1"/>
</dbReference>
<evidence type="ECO:0000313" key="7">
    <source>
        <dbReference type="EMBL" id="NYE20736.1"/>
    </source>
</evidence>
<dbReference type="CDD" id="cd24148">
    <property type="entry name" value="AGPR_1_actinobacAGPR_like"/>
    <property type="match status" value="1"/>
</dbReference>
<evidence type="ECO:0000256" key="4">
    <source>
        <dbReference type="ARBA" id="ARBA00023002"/>
    </source>
</evidence>
<dbReference type="InterPro" id="IPR036291">
    <property type="entry name" value="NAD(P)-bd_dom_sf"/>
</dbReference>
<keyword evidence="4 5" id="KW-0560">Oxidoreductase</keyword>
<comment type="similarity">
    <text evidence="5">Belongs to the NAGSA dehydrogenase family. Type 1 subfamily.</text>
</comment>
<organism evidence="7 8">
    <name type="scientific">Microbacterium immunditiarum</name>
    <dbReference type="NCBI Taxonomy" id="337480"/>
    <lineage>
        <taxon>Bacteria</taxon>
        <taxon>Bacillati</taxon>
        <taxon>Actinomycetota</taxon>
        <taxon>Actinomycetes</taxon>
        <taxon>Micrococcales</taxon>
        <taxon>Microbacteriaceae</taxon>
        <taxon>Microbacterium</taxon>
    </lineage>
</organism>
<protein>
    <recommendedName>
        <fullName evidence="5">N-acetyl-gamma-glutamyl-phosphate reductase</fullName>
        <shortName evidence="5">AGPR</shortName>
        <ecNumber evidence="5">1.2.1.38</ecNumber>
    </recommendedName>
    <alternativeName>
        <fullName evidence="5">N-acetyl-glutamate semialdehyde dehydrogenase</fullName>
        <shortName evidence="5">NAGSA dehydrogenase</shortName>
    </alternativeName>
</protein>
<dbReference type="PANTHER" id="PTHR32338">
    <property type="entry name" value="N-ACETYL-GAMMA-GLUTAMYL-PHOSPHATE REDUCTASE, CHLOROPLASTIC-RELATED-RELATED"/>
    <property type="match status" value="1"/>
</dbReference>
<name>A0A7Y9KKG8_9MICO</name>
<evidence type="ECO:0000256" key="1">
    <source>
        <dbReference type="ARBA" id="ARBA00022571"/>
    </source>
</evidence>
<keyword evidence="8" id="KW-1185">Reference proteome</keyword>
<comment type="pathway">
    <text evidence="5">Amino-acid biosynthesis; L-arginine biosynthesis; N(2)-acetyl-L-ornithine from L-glutamate: step 3/4.</text>
</comment>
<dbReference type="EC" id="1.2.1.38" evidence="5"/>
<dbReference type="GO" id="GO:0051287">
    <property type="term" value="F:NAD binding"/>
    <property type="evidence" value="ECO:0007669"/>
    <property type="project" value="InterPro"/>
</dbReference>
<dbReference type="UniPathway" id="UPA00068">
    <property type="reaction ID" value="UER00108"/>
</dbReference>
<dbReference type="InterPro" id="IPR000534">
    <property type="entry name" value="Semialdehyde_DH_NAD-bd"/>
</dbReference>
<dbReference type="Gene3D" id="3.30.360.10">
    <property type="entry name" value="Dihydrodipicolinate Reductase, domain 2"/>
    <property type="match status" value="1"/>
</dbReference>
<keyword evidence="1 5" id="KW-0055">Arginine biosynthesis</keyword>
<evidence type="ECO:0000256" key="3">
    <source>
        <dbReference type="ARBA" id="ARBA00022857"/>
    </source>
</evidence>
<dbReference type="Pfam" id="PF22698">
    <property type="entry name" value="Semialdhyde_dhC_1"/>
    <property type="match status" value="1"/>
</dbReference>
<dbReference type="Proteomes" id="UP000576969">
    <property type="component" value="Unassembled WGS sequence"/>
</dbReference>
<dbReference type="CDD" id="cd23934">
    <property type="entry name" value="AGPR_1_C"/>
    <property type="match status" value="1"/>
</dbReference>
<dbReference type="Pfam" id="PF01118">
    <property type="entry name" value="Semialdhyde_dh"/>
    <property type="match status" value="1"/>
</dbReference>
<dbReference type="InterPro" id="IPR000706">
    <property type="entry name" value="AGPR_type-1"/>
</dbReference>
<dbReference type="InterPro" id="IPR058924">
    <property type="entry name" value="AGPR_dimerisation_dom"/>
</dbReference>
<evidence type="ECO:0000259" key="6">
    <source>
        <dbReference type="SMART" id="SM00859"/>
    </source>
</evidence>
<dbReference type="Gene3D" id="3.40.50.720">
    <property type="entry name" value="NAD(P)-binding Rossmann-like Domain"/>
    <property type="match status" value="1"/>
</dbReference>
<dbReference type="GO" id="GO:0006526">
    <property type="term" value="P:L-arginine biosynthetic process"/>
    <property type="evidence" value="ECO:0007669"/>
    <property type="project" value="UniProtKB-UniRule"/>
</dbReference>
<accession>A0A7Y9KKG8</accession>
<keyword evidence="3 5" id="KW-0521">NADP</keyword>
<comment type="catalytic activity">
    <reaction evidence="5">
        <text>N-acetyl-L-glutamate 5-semialdehyde + phosphate + NADP(+) = N-acetyl-L-glutamyl 5-phosphate + NADPH + H(+)</text>
        <dbReference type="Rhea" id="RHEA:21588"/>
        <dbReference type="ChEBI" id="CHEBI:15378"/>
        <dbReference type="ChEBI" id="CHEBI:29123"/>
        <dbReference type="ChEBI" id="CHEBI:43474"/>
        <dbReference type="ChEBI" id="CHEBI:57783"/>
        <dbReference type="ChEBI" id="CHEBI:57936"/>
        <dbReference type="ChEBI" id="CHEBI:58349"/>
        <dbReference type="EC" id="1.2.1.38"/>
    </reaction>
</comment>
<evidence type="ECO:0000256" key="5">
    <source>
        <dbReference type="HAMAP-Rule" id="MF_00150"/>
    </source>
</evidence>
<dbReference type="PANTHER" id="PTHR32338:SF10">
    <property type="entry name" value="N-ACETYL-GAMMA-GLUTAMYL-PHOSPHATE REDUCTASE, CHLOROPLASTIC-RELATED"/>
    <property type="match status" value="1"/>
</dbReference>
<dbReference type="GO" id="GO:0070401">
    <property type="term" value="F:NADP+ binding"/>
    <property type="evidence" value="ECO:0007669"/>
    <property type="project" value="InterPro"/>
</dbReference>
<feature type="active site" evidence="5">
    <location>
        <position position="150"/>
    </location>
</feature>
<comment type="caution">
    <text evidence="7">The sequence shown here is derived from an EMBL/GenBank/DDBJ whole genome shotgun (WGS) entry which is preliminary data.</text>
</comment>
<reference evidence="7 8" key="1">
    <citation type="submission" date="2020-07" db="EMBL/GenBank/DDBJ databases">
        <title>Sequencing the genomes of 1000 actinobacteria strains.</title>
        <authorList>
            <person name="Klenk H.-P."/>
        </authorList>
    </citation>
    <scope>NUCLEOTIDE SEQUENCE [LARGE SCALE GENOMIC DNA]</scope>
    <source>
        <strain evidence="7 8">DSM 24662</strain>
    </source>
</reference>
<comment type="function">
    <text evidence="5">Catalyzes the NADPH-dependent reduction of N-acetyl-5-glutamyl phosphate to yield N-acetyl-L-glutamate 5-semialdehyde.</text>
</comment>
<dbReference type="AlphaFoldDB" id="A0A7Y9KKG8"/>
<evidence type="ECO:0000313" key="8">
    <source>
        <dbReference type="Proteomes" id="UP000576969"/>
    </source>
</evidence>